<sequence>MPMMIQSTLLRCCGAKILPSRVNLLGEAALNRKVMDLTEAVLICEISFHFMPLVLVFLIDVFSVIYCDSFLDLCNYFDIDVQFSVVIVIVFWNCDCYLVYYFMYND</sequence>
<keyword evidence="3" id="KW-1185">Reference proteome</keyword>
<protein>
    <submittedName>
        <fullName evidence="2">Uncharacterized protein</fullName>
    </submittedName>
</protein>
<dbReference type="EMBL" id="JAZDWU010000005">
    <property type="protein sequence ID" value="KAL0001849.1"/>
    <property type="molecule type" value="Genomic_DNA"/>
</dbReference>
<organism evidence="2 3">
    <name type="scientific">Lithocarpus litseifolius</name>
    <dbReference type="NCBI Taxonomy" id="425828"/>
    <lineage>
        <taxon>Eukaryota</taxon>
        <taxon>Viridiplantae</taxon>
        <taxon>Streptophyta</taxon>
        <taxon>Embryophyta</taxon>
        <taxon>Tracheophyta</taxon>
        <taxon>Spermatophyta</taxon>
        <taxon>Magnoliopsida</taxon>
        <taxon>eudicotyledons</taxon>
        <taxon>Gunneridae</taxon>
        <taxon>Pentapetalae</taxon>
        <taxon>rosids</taxon>
        <taxon>fabids</taxon>
        <taxon>Fagales</taxon>
        <taxon>Fagaceae</taxon>
        <taxon>Lithocarpus</taxon>
    </lineage>
</organism>
<dbReference type="Proteomes" id="UP001459277">
    <property type="component" value="Unassembled WGS sequence"/>
</dbReference>
<dbReference type="AlphaFoldDB" id="A0AAW2CVI3"/>
<keyword evidence="1" id="KW-0812">Transmembrane</keyword>
<gene>
    <name evidence="2" type="ORF">SO802_015630</name>
</gene>
<evidence type="ECO:0000313" key="3">
    <source>
        <dbReference type="Proteomes" id="UP001459277"/>
    </source>
</evidence>
<feature type="transmembrane region" description="Helical" evidence="1">
    <location>
        <begin position="40"/>
        <end position="66"/>
    </location>
</feature>
<reference evidence="2 3" key="1">
    <citation type="submission" date="2024-01" db="EMBL/GenBank/DDBJ databases">
        <title>A telomere-to-telomere, gap-free genome of sweet tea (Lithocarpus litseifolius).</title>
        <authorList>
            <person name="Zhou J."/>
        </authorList>
    </citation>
    <scope>NUCLEOTIDE SEQUENCE [LARGE SCALE GENOMIC DNA]</scope>
    <source>
        <strain evidence="2">Zhou-2022a</strain>
        <tissue evidence="2">Leaf</tissue>
    </source>
</reference>
<feature type="transmembrane region" description="Helical" evidence="1">
    <location>
        <begin position="81"/>
        <end position="103"/>
    </location>
</feature>
<evidence type="ECO:0000313" key="2">
    <source>
        <dbReference type="EMBL" id="KAL0001849.1"/>
    </source>
</evidence>
<comment type="caution">
    <text evidence="2">The sequence shown here is derived from an EMBL/GenBank/DDBJ whole genome shotgun (WGS) entry which is preliminary data.</text>
</comment>
<accession>A0AAW2CVI3</accession>
<keyword evidence="1" id="KW-1133">Transmembrane helix</keyword>
<name>A0AAW2CVI3_9ROSI</name>
<keyword evidence="1" id="KW-0472">Membrane</keyword>
<evidence type="ECO:0000256" key="1">
    <source>
        <dbReference type="SAM" id="Phobius"/>
    </source>
</evidence>
<proteinExistence type="predicted"/>